<dbReference type="CDD" id="cd04301">
    <property type="entry name" value="NAT_SF"/>
    <property type="match status" value="1"/>
</dbReference>
<dbReference type="EC" id="2.3.1.-" evidence="5"/>
<accession>A0ABU8V0U9</accession>
<dbReference type="InterPro" id="IPR051531">
    <property type="entry name" value="N-acetyltransferase"/>
</dbReference>
<evidence type="ECO:0000256" key="2">
    <source>
        <dbReference type="ARBA" id="ARBA00023315"/>
    </source>
</evidence>
<organism evidence="5 6">
    <name type="scientific">Chromobacterium amazonense</name>
    <dbReference type="NCBI Taxonomy" id="1382803"/>
    <lineage>
        <taxon>Bacteria</taxon>
        <taxon>Pseudomonadati</taxon>
        <taxon>Pseudomonadota</taxon>
        <taxon>Betaproteobacteria</taxon>
        <taxon>Neisseriales</taxon>
        <taxon>Chromobacteriaceae</taxon>
        <taxon>Chromobacterium</taxon>
    </lineage>
</organism>
<evidence type="ECO:0000259" key="4">
    <source>
        <dbReference type="PROSITE" id="PS51186"/>
    </source>
</evidence>
<evidence type="ECO:0000313" key="6">
    <source>
        <dbReference type="Proteomes" id="UP001224516"/>
    </source>
</evidence>
<dbReference type="EMBL" id="JAVFJF020000013">
    <property type="protein sequence ID" value="MEJ8674762.1"/>
    <property type="molecule type" value="Genomic_DNA"/>
</dbReference>
<dbReference type="InterPro" id="IPR000182">
    <property type="entry name" value="GNAT_dom"/>
</dbReference>
<gene>
    <name evidence="5" type="ORF">QCL97_008500</name>
</gene>
<evidence type="ECO:0000256" key="3">
    <source>
        <dbReference type="ARBA" id="ARBA00038502"/>
    </source>
</evidence>
<keyword evidence="1 5" id="KW-0808">Transferase</keyword>
<dbReference type="InterPro" id="IPR016181">
    <property type="entry name" value="Acyl_CoA_acyltransferase"/>
</dbReference>
<dbReference type="PANTHER" id="PTHR43792:SF8">
    <property type="entry name" value="[RIBOSOMAL PROTEIN US5]-ALANINE N-ACETYLTRANSFERASE"/>
    <property type="match status" value="1"/>
</dbReference>
<dbReference type="Proteomes" id="UP001224516">
    <property type="component" value="Unassembled WGS sequence"/>
</dbReference>
<proteinExistence type="inferred from homology"/>
<evidence type="ECO:0000313" key="5">
    <source>
        <dbReference type="EMBL" id="MEJ8674762.1"/>
    </source>
</evidence>
<dbReference type="Gene3D" id="3.40.630.30">
    <property type="match status" value="1"/>
</dbReference>
<evidence type="ECO:0000256" key="1">
    <source>
        <dbReference type="ARBA" id="ARBA00022679"/>
    </source>
</evidence>
<reference evidence="5 6" key="1">
    <citation type="submission" date="2023-12" db="EMBL/GenBank/DDBJ databases">
        <title>Evaluation and characterization of a potential secondary metabolite violacein from indigenous Chromobacterium amazonense SAM215.</title>
        <authorList>
            <person name="Tarafdar M.R."/>
            <person name="Abedin S.M."/>
            <person name="Atiqua A."/>
            <person name="Saha A."/>
            <person name="Khan S.N."/>
        </authorList>
    </citation>
    <scope>NUCLEOTIDE SEQUENCE [LARGE SCALE GENOMIC DNA]</scope>
    <source>
        <strain evidence="5 6">SAM215</strain>
    </source>
</reference>
<comment type="similarity">
    <text evidence="3">Belongs to the acetyltransferase family. RimJ subfamily.</text>
</comment>
<sequence>MSDYRIRHAELDDAPALRELMADASVVRNTLQMPHPSLSHWQKNIQRLLGEGRYQLVCVDAAGKLLGRGGLWRLEGTRQSHGAGLGIAVRREWQGKGVGSALMAAMLDLADNWLGLQRIELEVYPDNAAAIALYRKFGFETEARLRAHSLRAGAYHDVMVMARLQEGCL</sequence>
<dbReference type="PROSITE" id="PS51186">
    <property type="entry name" value="GNAT"/>
    <property type="match status" value="1"/>
</dbReference>
<comment type="caution">
    <text evidence="5">The sequence shown here is derived from an EMBL/GenBank/DDBJ whole genome shotgun (WGS) entry which is preliminary data.</text>
</comment>
<name>A0ABU8V0U9_9NEIS</name>
<dbReference type="Pfam" id="PF00583">
    <property type="entry name" value="Acetyltransf_1"/>
    <property type="match status" value="1"/>
</dbReference>
<protein>
    <submittedName>
        <fullName evidence="5">GNAT family N-acetyltransferase</fullName>
        <ecNumber evidence="5">2.3.1.-</ecNumber>
    </submittedName>
</protein>
<dbReference type="GO" id="GO:0016746">
    <property type="term" value="F:acyltransferase activity"/>
    <property type="evidence" value="ECO:0007669"/>
    <property type="project" value="UniProtKB-KW"/>
</dbReference>
<feature type="domain" description="N-acetyltransferase" evidence="4">
    <location>
        <begin position="4"/>
        <end position="166"/>
    </location>
</feature>
<keyword evidence="6" id="KW-1185">Reference proteome</keyword>
<dbReference type="PANTHER" id="PTHR43792">
    <property type="entry name" value="GNAT FAMILY, PUTATIVE (AFU_ORTHOLOGUE AFUA_3G00765)-RELATED-RELATED"/>
    <property type="match status" value="1"/>
</dbReference>
<dbReference type="RefSeq" id="WP_307913508.1">
    <property type="nucleotide sequence ID" value="NZ_JAVFJF020000013.1"/>
</dbReference>
<dbReference type="SUPFAM" id="SSF55729">
    <property type="entry name" value="Acyl-CoA N-acyltransferases (Nat)"/>
    <property type="match status" value="1"/>
</dbReference>
<keyword evidence="2 5" id="KW-0012">Acyltransferase</keyword>